<name>A0A6J6U5M7_9ZZZZ</name>
<protein>
    <submittedName>
        <fullName evidence="1">Unannotated protein</fullName>
    </submittedName>
</protein>
<evidence type="ECO:0000313" key="1">
    <source>
        <dbReference type="EMBL" id="CAB4753883.1"/>
    </source>
</evidence>
<proteinExistence type="predicted"/>
<dbReference type="EMBL" id="CAEZYZ010000153">
    <property type="protein sequence ID" value="CAB4753883.1"/>
    <property type="molecule type" value="Genomic_DNA"/>
</dbReference>
<organism evidence="1">
    <name type="scientific">freshwater metagenome</name>
    <dbReference type="NCBI Taxonomy" id="449393"/>
    <lineage>
        <taxon>unclassified sequences</taxon>
        <taxon>metagenomes</taxon>
        <taxon>ecological metagenomes</taxon>
    </lineage>
</organism>
<sequence>MQAAPYAVLGTRSTILAVDGQGAVIAALPESNARCGCS</sequence>
<reference evidence="1" key="1">
    <citation type="submission" date="2020-05" db="EMBL/GenBank/DDBJ databases">
        <authorList>
            <person name="Chiriac C."/>
            <person name="Salcher M."/>
            <person name="Ghai R."/>
            <person name="Kavagutti S V."/>
        </authorList>
    </citation>
    <scope>NUCLEOTIDE SEQUENCE</scope>
</reference>
<accession>A0A6J6U5M7</accession>
<gene>
    <name evidence="1" type="ORF">UFOPK2810_00972</name>
</gene>
<dbReference type="AlphaFoldDB" id="A0A6J6U5M7"/>